<dbReference type="SUPFAM" id="SSF47413">
    <property type="entry name" value="lambda repressor-like DNA-binding domains"/>
    <property type="match status" value="1"/>
</dbReference>
<gene>
    <name evidence="2" type="ORF">OXPF_39740</name>
</gene>
<dbReference type="RefSeq" id="WP_054876932.1">
    <property type="nucleotide sequence ID" value="NZ_LKET01000068.1"/>
</dbReference>
<evidence type="ECO:0000313" key="3">
    <source>
        <dbReference type="Proteomes" id="UP000050326"/>
    </source>
</evidence>
<name>A0A0P8YRJ0_9CLOT</name>
<dbReference type="AlphaFoldDB" id="A0A0P8YRJ0"/>
<dbReference type="OrthoDB" id="1913717at2"/>
<sequence>MNELFMGLAWNKKLEILRTIKGWSQIEAAEQCQTNQKAYWNWEKGKVCPRRDSQKVIAAAFGVDIKEIFGNEYKSA</sequence>
<comment type="caution">
    <text evidence="2">The sequence shown here is derived from an EMBL/GenBank/DDBJ whole genome shotgun (WGS) entry which is preliminary data.</text>
</comment>
<keyword evidence="3" id="KW-1185">Reference proteome</keyword>
<dbReference type="Pfam" id="PF01381">
    <property type="entry name" value="HTH_3"/>
    <property type="match status" value="1"/>
</dbReference>
<dbReference type="PROSITE" id="PS50943">
    <property type="entry name" value="HTH_CROC1"/>
    <property type="match status" value="1"/>
</dbReference>
<dbReference type="GO" id="GO:0003677">
    <property type="term" value="F:DNA binding"/>
    <property type="evidence" value="ECO:0007669"/>
    <property type="project" value="InterPro"/>
</dbReference>
<dbReference type="InterPro" id="IPR001387">
    <property type="entry name" value="Cro/C1-type_HTH"/>
</dbReference>
<dbReference type="Proteomes" id="UP000050326">
    <property type="component" value="Unassembled WGS sequence"/>
</dbReference>
<accession>A0A0P8YRJ0</accession>
<dbReference type="CDD" id="cd00093">
    <property type="entry name" value="HTH_XRE"/>
    <property type="match status" value="1"/>
</dbReference>
<organism evidence="2 3">
    <name type="scientific">Oxobacter pfennigii</name>
    <dbReference type="NCBI Taxonomy" id="36849"/>
    <lineage>
        <taxon>Bacteria</taxon>
        <taxon>Bacillati</taxon>
        <taxon>Bacillota</taxon>
        <taxon>Clostridia</taxon>
        <taxon>Eubacteriales</taxon>
        <taxon>Clostridiaceae</taxon>
        <taxon>Oxobacter</taxon>
    </lineage>
</organism>
<proteinExistence type="predicted"/>
<reference evidence="2 3" key="1">
    <citation type="submission" date="2015-09" db="EMBL/GenBank/DDBJ databases">
        <title>Genome sequence of Oxobacter pfennigii DSM 3222.</title>
        <authorList>
            <person name="Poehlein A."/>
            <person name="Bengelsdorf F.R."/>
            <person name="Schiel-Bengelsdorf B."/>
            <person name="Duerre P."/>
            <person name="Daniel R."/>
        </authorList>
    </citation>
    <scope>NUCLEOTIDE SEQUENCE [LARGE SCALE GENOMIC DNA]</scope>
    <source>
        <strain evidence="2 3">DSM 3222</strain>
    </source>
</reference>
<dbReference type="STRING" id="36849.OXPF_39740"/>
<dbReference type="InterPro" id="IPR010982">
    <property type="entry name" value="Lambda_DNA-bd_dom_sf"/>
</dbReference>
<feature type="domain" description="HTH cro/C1-type" evidence="1">
    <location>
        <begin position="14"/>
        <end position="68"/>
    </location>
</feature>
<protein>
    <submittedName>
        <fullName evidence="2">Helix-turn-helix domain protein</fullName>
    </submittedName>
</protein>
<evidence type="ECO:0000313" key="2">
    <source>
        <dbReference type="EMBL" id="KPU42195.1"/>
    </source>
</evidence>
<evidence type="ECO:0000259" key="1">
    <source>
        <dbReference type="PROSITE" id="PS50943"/>
    </source>
</evidence>
<dbReference type="SMART" id="SM00530">
    <property type="entry name" value="HTH_XRE"/>
    <property type="match status" value="1"/>
</dbReference>
<dbReference type="EMBL" id="LKET01000068">
    <property type="protein sequence ID" value="KPU42195.1"/>
    <property type="molecule type" value="Genomic_DNA"/>
</dbReference>
<dbReference type="Gene3D" id="1.10.260.40">
    <property type="entry name" value="lambda repressor-like DNA-binding domains"/>
    <property type="match status" value="1"/>
</dbReference>